<dbReference type="Proteomes" id="UP001590950">
    <property type="component" value="Unassembled WGS sequence"/>
</dbReference>
<name>A0ABR4A988_9LECA</name>
<keyword evidence="3" id="KW-1185">Reference proteome</keyword>
<protein>
    <submittedName>
        <fullName evidence="2">Uncharacterized protein</fullName>
    </submittedName>
</protein>
<evidence type="ECO:0000313" key="3">
    <source>
        <dbReference type="Proteomes" id="UP001590950"/>
    </source>
</evidence>
<dbReference type="EMBL" id="JBEFKJ010000015">
    <property type="protein sequence ID" value="KAL2041981.1"/>
    <property type="molecule type" value="Genomic_DNA"/>
</dbReference>
<feature type="compositionally biased region" description="Low complexity" evidence="1">
    <location>
        <begin position="84"/>
        <end position="114"/>
    </location>
</feature>
<organism evidence="2 3">
    <name type="scientific">Stereocaulon virgatum</name>
    <dbReference type="NCBI Taxonomy" id="373712"/>
    <lineage>
        <taxon>Eukaryota</taxon>
        <taxon>Fungi</taxon>
        <taxon>Dikarya</taxon>
        <taxon>Ascomycota</taxon>
        <taxon>Pezizomycotina</taxon>
        <taxon>Lecanoromycetes</taxon>
        <taxon>OSLEUM clade</taxon>
        <taxon>Lecanoromycetidae</taxon>
        <taxon>Lecanorales</taxon>
        <taxon>Lecanorineae</taxon>
        <taxon>Stereocaulaceae</taxon>
        <taxon>Stereocaulon</taxon>
    </lineage>
</organism>
<comment type="caution">
    <text evidence="2">The sequence shown here is derived from an EMBL/GenBank/DDBJ whole genome shotgun (WGS) entry which is preliminary data.</text>
</comment>
<feature type="compositionally biased region" description="Basic and acidic residues" evidence="1">
    <location>
        <begin position="73"/>
        <end position="83"/>
    </location>
</feature>
<feature type="compositionally biased region" description="Low complexity" evidence="1">
    <location>
        <begin position="36"/>
        <end position="51"/>
    </location>
</feature>
<evidence type="ECO:0000313" key="2">
    <source>
        <dbReference type="EMBL" id="KAL2041981.1"/>
    </source>
</evidence>
<accession>A0ABR4A988</accession>
<gene>
    <name evidence="2" type="ORF">N7G274_005169</name>
</gene>
<feature type="region of interest" description="Disordered" evidence="1">
    <location>
        <begin position="1"/>
        <end position="131"/>
    </location>
</feature>
<evidence type="ECO:0000256" key="1">
    <source>
        <dbReference type="SAM" id="MobiDB-lite"/>
    </source>
</evidence>
<feature type="compositionally biased region" description="Basic and acidic residues" evidence="1">
    <location>
        <begin position="25"/>
        <end position="35"/>
    </location>
</feature>
<reference evidence="2 3" key="1">
    <citation type="submission" date="2024-09" db="EMBL/GenBank/DDBJ databases">
        <title>Rethinking Asexuality: The Enigmatic Case of Functional Sexual Genes in Lepraria (Stereocaulaceae).</title>
        <authorList>
            <person name="Doellman M."/>
            <person name="Sun Y."/>
            <person name="Barcenas-Pena A."/>
            <person name="Lumbsch H.T."/>
            <person name="Grewe F."/>
        </authorList>
    </citation>
    <scope>NUCLEOTIDE SEQUENCE [LARGE SCALE GENOMIC DNA]</scope>
    <source>
        <strain evidence="2 3">Mercado 3170</strain>
    </source>
</reference>
<feature type="region of interest" description="Disordered" evidence="1">
    <location>
        <begin position="172"/>
        <end position="208"/>
    </location>
</feature>
<proteinExistence type="predicted"/>
<sequence>MASETRPRRRRDSLGPNPFRLGPRAQREVAKEEAAARSPSSPSTNSSIMASETRPRRRRDSLGPNPFRLGPRAQREVAKEEAAARSPSSPSAPSLPTAPQAVPAPILQAPLAAIEPPPAQEDRDPIQRSLSSYSNSEAILGTLVAGPRLHALPPESLNSQAVVAPQATPAPLYQASARSSRPQRAKKNHGPSLLNPSSSIDDEKATPSPTWFLPYPSPSSVPTSVLEGLVRSGYPLKCPFLNAFPLHPRLKRELQLEQDRRSQVWLSSPLGRLPTEIRVMIYEHVLIAPPSQSPITIRELSEEKQVDRFKAFAKPSSRKVSPVAILQTCRLIY</sequence>